<proteinExistence type="predicted"/>
<dbReference type="AlphaFoldDB" id="A0A842IZ40"/>
<dbReference type="RefSeq" id="WP_185790254.1">
    <property type="nucleotide sequence ID" value="NZ_CANMIT010000007.1"/>
</dbReference>
<sequence length="74" mass="7740">MKNLLNLGKALDKAEQKQVFGGGKAYITHASNEGSGSGCSYEHHDVCANGSPCDSGDFNACGPYDGCGHWVMVC</sequence>
<gene>
    <name evidence="1" type="ORF">H7F21_15640</name>
</gene>
<dbReference type="Proteomes" id="UP000533900">
    <property type="component" value="Unassembled WGS sequence"/>
</dbReference>
<dbReference type="EMBL" id="JACLCP010000006">
    <property type="protein sequence ID" value="MBC2846537.1"/>
    <property type="molecule type" value="Genomic_DNA"/>
</dbReference>
<keyword evidence="2" id="KW-1185">Reference proteome</keyword>
<protein>
    <submittedName>
        <fullName evidence="1">Uncharacterized protein</fullName>
    </submittedName>
</protein>
<evidence type="ECO:0000313" key="2">
    <source>
        <dbReference type="Proteomes" id="UP000533900"/>
    </source>
</evidence>
<name>A0A842IZ40_9FLAO</name>
<organism evidence="1 2">
    <name type="scientific">Winogradskyella flava</name>
    <dbReference type="NCBI Taxonomy" id="1884876"/>
    <lineage>
        <taxon>Bacteria</taxon>
        <taxon>Pseudomonadati</taxon>
        <taxon>Bacteroidota</taxon>
        <taxon>Flavobacteriia</taxon>
        <taxon>Flavobacteriales</taxon>
        <taxon>Flavobacteriaceae</taxon>
        <taxon>Winogradskyella</taxon>
    </lineage>
</organism>
<evidence type="ECO:0000313" key="1">
    <source>
        <dbReference type="EMBL" id="MBC2846537.1"/>
    </source>
</evidence>
<accession>A0A842IZ40</accession>
<reference evidence="1" key="1">
    <citation type="submission" date="2020-08" db="EMBL/GenBank/DDBJ databases">
        <title>Winogradskyella ouciana sp. nov., isolated from the hadal seawater of the Mariana Trench.</title>
        <authorList>
            <person name="He X."/>
        </authorList>
    </citation>
    <scope>NUCLEOTIDE SEQUENCE [LARGE SCALE GENOMIC DNA]</scope>
    <source>
        <strain evidence="1">KCTC 52348</strain>
    </source>
</reference>
<comment type="caution">
    <text evidence="1">The sequence shown here is derived from an EMBL/GenBank/DDBJ whole genome shotgun (WGS) entry which is preliminary data.</text>
</comment>